<dbReference type="PANTHER" id="PTHR21522:SF68">
    <property type="entry name" value="G-PROTEIN COUPLED RECEPTORS FAMILY 3 PROFILE DOMAIN-CONTAINING PROTEIN"/>
    <property type="match status" value="1"/>
</dbReference>
<comment type="caution">
    <text evidence="12">The sequence shown here is derived from an EMBL/GenBank/DDBJ whole genome shotgun (WGS) entry which is preliminary data.</text>
</comment>
<dbReference type="PANTHER" id="PTHR21522">
    <property type="entry name" value="PROTON CHANNEL OTOP"/>
    <property type="match status" value="1"/>
</dbReference>
<comment type="subcellular location">
    <subcellularLocation>
        <location evidence="1">Cell membrane</location>
        <topology evidence="1">Multi-pass membrane protein</topology>
    </subcellularLocation>
</comment>
<evidence type="ECO:0000256" key="6">
    <source>
        <dbReference type="ARBA" id="ARBA00022781"/>
    </source>
</evidence>
<evidence type="ECO:0000256" key="11">
    <source>
        <dbReference type="SAM" id="Phobius"/>
    </source>
</evidence>
<keyword evidence="6" id="KW-0375">Hydrogen ion transport</keyword>
<comment type="similarity">
    <text evidence="2">Belongs to the otopetrin family.</text>
</comment>
<feature type="transmembrane region" description="Helical" evidence="11">
    <location>
        <begin position="480"/>
        <end position="500"/>
    </location>
</feature>
<feature type="transmembrane region" description="Helical" evidence="11">
    <location>
        <begin position="395"/>
        <end position="418"/>
    </location>
</feature>
<keyword evidence="4" id="KW-1003">Cell membrane</keyword>
<dbReference type="Pfam" id="PF03189">
    <property type="entry name" value="Otopetrin"/>
    <property type="match status" value="1"/>
</dbReference>
<evidence type="ECO:0000256" key="8">
    <source>
        <dbReference type="ARBA" id="ARBA00023065"/>
    </source>
</evidence>
<proteinExistence type="inferred from homology"/>
<keyword evidence="10" id="KW-0407">Ion channel</keyword>
<evidence type="ECO:0000256" key="4">
    <source>
        <dbReference type="ARBA" id="ARBA00022475"/>
    </source>
</evidence>
<keyword evidence="5 11" id="KW-0812">Transmembrane</keyword>
<dbReference type="InterPro" id="IPR004878">
    <property type="entry name" value="Otopetrin"/>
</dbReference>
<feature type="transmembrane region" description="Helical" evidence="11">
    <location>
        <begin position="430"/>
        <end position="449"/>
    </location>
</feature>
<feature type="transmembrane region" description="Helical" evidence="11">
    <location>
        <begin position="327"/>
        <end position="347"/>
    </location>
</feature>
<keyword evidence="9 11" id="KW-0472">Membrane</keyword>
<feature type="transmembrane region" description="Helical" evidence="11">
    <location>
        <begin position="134"/>
        <end position="156"/>
    </location>
</feature>
<feature type="transmembrane region" description="Helical" evidence="11">
    <location>
        <begin position="20"/>
        <end position="37"/>
    </location>
</feature>
<accession>A0AA88XNU9</accession>
<evidence type="ECO:0000256" key="7">
    <source>
        <dbReference type="ARBA" id="ARBA00022989"/>
    </source>
</evidence>
<evidence type="ECO:0000256" key="2">
    <source>
        <dbReference type="ARBA" id="ARBA00006513"/>
    </source>
</evidence>
<dbReference type="Proteomes" id="UP001186944">
    <property type="component" value="Unassembled WGS sequence"/>
</dbReference>
<dbReference type="EMBL" id="VSWD01000013">
    <property type="protein sequence ID" value="KAK3084632.1"/>
    <property type="molecule type" value="Genomic_DNA"/>
</dbReference>
<reference evidence="12" key="1">
    <citation type="submission" date="2019-08" db="EMBL/GenBank/DDBJ databases">
        <title>The improved chromosome-level genome for the pearl oyster Pinctada fucata martensii using PacBio sequencing and Hi-C.</title>
        <authorList>
            <person name="Zheng Z."/>
        </authorList>
    </citation>
    <scope>NUCLEOTIDE SEQUENCE</scope>
    <source>
        <strain evidence="12">ZZ-2019</strain>
        <tissue evidence="12">Adductor muscle</tissue>
    </source>
</reference>
<dbReference type="GO" id="GO:0005886">
    <property type="term" value="C:plasma membrane"/>
    <property type="evidence" value="ECO:0007669"/>
    <property type="project" value="UniProtKB-SubCell"/>
</dbReference>
<organism evidence="12 13">
    <name type="scientific">Pinctada imbricata</name>
    <name type="common">Atlantic pearl-oyster</name>
    <name type="synonym">Pinctada martensii</name>
    <dbReference type="NCBI Taxonomy" id="66713"/>
    <lineage>
        <taxon>Eukaryota</taxon>
        <taxon>Metazoa</taxon>
        <taxon>Spiralia</taxon>
        <taxon>Lophotrochozoa</taxon>
        <taxon>Mollusca</taxon>
        <taxon>Bivalvia</taxon>
        <taxon>Autobranchia</taxon>
        <taxon>Pteriomorphia</taxon>
        <taxon>Pterioida</taxon>
        <taxon>Pterioidea</taxon>
        <taxon>Pteriidae</taxon>
        <taxon>Pinctada</taxon>
    </lineage>
</organism>
<keyword evidence="13" id="KW-1185">Reference proteome</keyword>
<protein>
    <submittedName>
        <fullName evidence="12">Uncharacterized protein</fullName>
    </submittedName>
</protein>
<keyword evidence="8" id="KW-0406">Ion transport</keyword>
<evidence type="ECO:0000256" key="10">
    <source>
        <dbReference type="ARBA" id="ARBA00023303"/>
    </source>
</evidence>
<keyword evidence="7 11" id="KW-1133">Transmembrane helix</keyword>
<evidence type="ECO:0000256" key="9">
    <source>
        <dbReference type="ARBA" id="ARBA00023136"/>
    </source>
</evidence>
<sequence>MEGISRQLQGKYPDGRIASAIFCAFVTSILLVILEAFSPIQKQTDIAHVLVWVLQVSSMTLGIIAMSLIFWTAYQHTKCKTENESESRSDDPSMGLKLLFLWFFAFSLLLQTSFSLAIDLDCLFKGEARPFPLLLSAFSTLISMTFTIVQVGFISYAREADLPKTSKAVLCLLTVVVANLAIWFNSFVRDQNNLFAIGNISQYLNQSLLRNETLCFWKSPIQKVAEGLLPYLVPARLEFGLFASSFLLRLLPICSKSHRQRAPAHKFDGRVNDPRNDSNVTGRDNAEMRQEKMIAIIISIILNFPVLIVTFLIFIPRSYNLTSLYSTWIGLRTLNSFLFITLLLYGLHNLHKESSTGNCQTQITIMDSVLLFSTAGHVGYFSIGLLSSLLCKCTFYGIVSTKNALLILNSILQTIFILQGRRCGKPDHPLKWARFVCLLLSITNFYWWIESSFTDIRKHNNFELEDILLGKKMWTIINQFLYPMVTFYEFICCIELYRLYKVLG</sequence>
<evidence type="ECO:0000256" key="3">
    <source>
        <dbReference type="ARBA" id="ARBA00022448"/>
    </source>
</evidence>
<evidence type="ECO:0000313" key="12">
    <source>
        <dbReference type="EMBL" id="KAK3084632.1"/>
    </source>
</evidence>
<feature type="transmembrane region" description="Helical" evidence="11">
    <location>
        <begin position="293"/>
        <end position="315"/>
    </location>
</feature>
<feature type="transmembrane region" description="Helical" evidence="11">
    <location>
        <begin position="168"/>
        <end position="188"/>
    </location>
</feature>
<evidence type="ECO:0000256" key="1">
    <source>
        <dbReference type="ARBA" id="ARBA00004651"/>
    </source>
</evidence>
<feature type="transmembrane region" description="Helical" evidence="11">
    <location>
        <begin position="368"/>
        <end position="389"/>
    </location>
</feature>
<feature type="transmembrane region" description="Helical" evidence="11">
    <location>
        <begin position="95"/>
        <end position="114"/>
    </location>
</feature>
<feature type="transmembrane region" description="Helical" evidence="11">
    <location>
        <begin position="49"/>
        <end position="74"/>
    </location>
</feature>
<dbReference type="GO" id="GO:0015252">
    <property type="term" value="F:proton channel activity"/>
    <property type="evidence" value="ECO:0007669"/>
    <property type="project" value="InterPro"/>
</dbReference>
<keyword evidence="3" id="KW-0813">Transport</keyword>
<gene>
    <name evidence="12" type="ORF">FSP39_016587</name>
</gene>
<name>A0AA88XNU9_PINIB</name>
<dbReference type="AlphaFoldDB" id="A0AA88XNU9"/>
<evidence type="ECO:0000256" key="5">
    <source>
        <dbReference type="ARBA" id="ARBA00022692"/>
    </source>
</evidence>
<evidence type="ECO:0000313" key="13">
    <source>
        <dbReference type="Proteomes" id="UP001186944"/>
    </source>
</evidence>